<evidence type="ECO:0000256" key="4">
    <source>
        <dbReference type="ARBA" id="ARBA00022801"/>
    </source>
</evidence>
<dbReference type="InterPro" id="IPR050226">
    <property type="entry name" value="NagZ_Beta-hexosaminidase"/>
</dbReference>
<keyword evidence="5" id="KW-0326">Glycosidase</keyword>
<comment type="caution">
    <text evidence="9">The sequence shown here is derived from an EMBL/GenBank/DDBJ whole genome shotgun (WGS) entry which is preliminary data.</text>
</comment>
<keyword evidence="10" id="KW-1185">Reference proteome</keyword>
<dbReference type="PANTHER" id="PTHR30480">
    <property type="entry name" value="BETA-HEXOSAMINIDASE-RELATED"/>
    <property type="match status" value="1"/>
</dbReference>
<dbReference type="InterPro" id="IPR001764">
    <property type="entry name" value="Glyco_hydro_3_N"/>
</dbReference>
<dbReference type="InterPro" id="IPR002772">
    <property type="entry name" value="Glyco_hydro_3_C"/>
</dbReference>
<evidence type="ECO:0000313" key="9">
    <source>
        <dbReference type="EMBL" id="TQN33358.1"/>
    </source>
</evidence>
<dbReference type="PANTHER" id="PTHR30480:SF13">
    <property type="entry name" value="BETA-HEXOSAMINIDASE"/>
    <property type="match status" value="1"/>
</dbReference>
<dbReference type="Gene3D" id="3.20.20.300">
    <property type="entry name" value="Glycoside hydrolase, family 3, N-terminal domain"/>
    <property type="match status" value="1"/>
</dbReference>
<dbReference type="Gene3D" id="3.40.50.1700">
    <property type="entry name" value="Glycoside hydrolase family 3 C-terminal domain"/>
    <property type="match status" value="1"/>
</dbReference>
<evidence type="ECO:0000256" key="3">
    <source>
        <dbReference type="ARBA" id="ARBA00012663"/>
    </source>
</evidence>
<name>A0A543NNF1_9ACTN</name>
<dbReference type="GO" id="GO:0005975">
    <property type="term" value="P:carbohydrate metabolic process"/>
    <property type="evidence" value="ECO:0007669"/>
    <property type="project" value="InterPro"/>
</dbReference>
<dbReference type="Pfam" id="PF01915">
    <property type="entry name" value="Glyco_hydro_3_C"/>
    <property type="match status" value="1"/>
</dbReference>
<sequence>MGRPRFVRPLATAAVSALTVTLVGAVSPTSAAAPAPPPAPSANETAIQQWAQRTTRGMSLEEKVGQLFVTYAYGRTADTAHPANREEFGVDTPAEVVEKYHLGGMIHFGWTDSLHEPQQIAQHSNGIQRAAMNSGAEIPLVIATDQEQGAVTRIGEPATQLPGSMALGAGRSTQDGKRAAEITGAELRAMGINQNFAPSGDVNVDPQNPVIGVRSFSSDPGLAARFTGAQVSGFQDARDLDRSVSAAVKHFPGHGDTNQDSHESLPVIDHTREQWEEIDAPPFREAIAQGTDTVMSAHIVMPELDDSGEPATLSPTVLDGMLREELGFDGVVVTDSLRMEGVRAKHPDAEIPVLALEAGADQMLMPPDLQLAIDSVMNAVREGRLTEERIDTSVERVLTMKAQRGIIRDPLVDTEAVGDRVGTDEHRSDAQRITDGTVNVLRNDAGLLPLREEPGDMLVTGAGDSATRTLAERIGERGPRTTALPTGSAPDQERIDRAVAAAGDHDVAVVLTNAAWTDGNAAQNDLVRALNESDTPVVAVPVRDPYDAAHVPEVETWVATYSDKKVSMESLARVLLGEVSPRGKLPVPVPDPQNPDEVAYPFGHGVSW</sequence>
<keyword evidence="4" id="KW-0378">Hydrolase</keyword>
<feature type="domain" description="Glycoside hydrolase family 3 C-terminal" evidence="8">
    <location>
        <begin position="440"/>
        <end position="608"/>
    </location>
</feature>
<dbReference type="RefSeq" id="WP_141924731.1">
    <property type="nucleotide sequence ID" value="NZ_VFQC01000001.1"/>
</dbReference>
<evidence type="ECO:0000256" key="2">
    <source>
        <dbReference type="ARBA" id="ARBA00005336"/>
    </source>
</evidence>
<evidence type="ECO:0000256" key="5">
    <source>
        <dbReference type="ARBA" id="ARBA00023295"/>
    </source>
</evidence>
<organism evidence="9 10">
    <name type="scientific">Haloactinospora alba</name>
    <dbReference type="NCBI Taxonomy" id="405555"/>
    <lineage>
        <taxon>Bacteria</taxon>
        <taxon>Bacillati</taxon>
        <taxon>Actinomycetota</taxon>
        <taxon>Actinomycetes</taxon>
        <taxon>Streptosporangiales</taxon>
        <taxon>Nocardiopsidaceae</taxon>
        <taxon>Haloactinospora</taxon>
    </lineage>
</organism>
<comment type="similarity">
    <text evidence="2">Belongs to the glycosyl hydrolase 3 family.</text>
</comment>
<evidence type="ECO:0000256" key="6">
    <source>
        <dbReference type="SAM" id="SignalP"/>
    </source>
</evidence>
<keyword evidence="6" id="KW-0732">Signal</keyword>
<dbReference type="SUPFAM" id="SSF51445">
    <property type="entry name" value="(Trans)glycosidases"/>
    <property type="match status" value="1"/>
</dbReference>
<dbReference type="InterPro" id="IPR036881">
    <property type="entry name" value="Glyco_hydro_3_C_sf"/>
</dbReference>
<dbReference type="SUPFAM" id="SSF52279">
    <property type="entry name" value="Beta-D-glucan exohydrolase, C-terminal domain"/>
    <property type="match status" value="1"/>
</dbReference>
<feature type="chain" id="PRO_5038599061" description="beta-N-acetylhexosaminidase" evidence="6">
    <location>
        <begin position="33"/>
        <end position="608"/>
    </location>
</feature>
<dbReference type="AlphaFoldDB" id="A0A543NNF1"/>
<accession>A0A543NNF1</accession>
<dbReference type="InterPro" id="IPR036962">
    <property type="entry name" value="Glyco_hydro_3_N_sf"/>
</dbReference>
<dbReference type="GO" id="GO:0004563">
    <property type="term" value="F:beta-N-acetylhexosaminidase activity"/>
    <property type="evidence" value="ECO:0007669"/>
    <property type="project" value="UniProtKB-EC"/>
</dbReference>
<dbReference type="Proteomes" id="UP000317422">
    <property type="component" value="Unassembled WGS sequence"/>
</dbReference>
<dbReference type="EMBL" id="VFQC01000001">
    <property type="protein sequence ID" value="TQN33358.1"/>
    <property type="molecule type" value="Genomic_DNA"/>
</dbReference>
<feature type="domain" description="Glycoside hydrolase family 3 N-terminal" evidence="7">
    <location>
        <begin position="60"/>
        <end position="399"/>
    </location>
</feature>
<dbReference type="EC" id="3.2.1.52" evidence="3"/>
<proteinExistence type="inferred from homology"/>
<dbReference type="Pfam" id="PF00933">
    <property type="entry name" value="Glyco_hydro_3"/>
    <property type="match status" value="1"/>
</dbReference>
<feature type="signal peptide" evidence="6">
    <location>
        <begin position="1"/>
        <end position="32"/>
    </location>
</feature>
<dbReference type="InterPro" id="IPR017853">
    <property type="entry name" value="GH"/>
</dbReference>
<gene>
    <name evidence="9" type="ORF">FHX37_3373</name>
</gene>
<dbReference type="FunFam" id="3.20.20.300:FF:000014">
    <property type="entry name" value="Beta-hexosaminidase, lipoprotein"/>
    <property type="match status" value="1"/>
</dbReference>
<evidence type="ECO:0000256" key="1">
    <source>
        <dbReference type="ARBA" id="ARBA00001231"/>
    </source>
</evidence>
<protein>
    <recommendedName>
        <fullName evidence="3">beta-N-acetylhexosaminidase</fullName>
        <ecNumber evidence="3">3.2.1.52</ecNumber>
    </recommendedName>
</protein>
<evidence type="ECO:0000259" key="8">
    <source>
        <dbReference type="Pfam" id="PF01915"/>
    </source>
</evidence>
<evidence type="ECO:0000259" key="7">
    <source>
        <dbReference type="Pfam" id="PF00933"/>
    </source>
</evidence>
<dbReference type="GO" id="GO:0009254">
    <property type="term" value="P:peptidoglycan turnover"/>
    <property type="evidence" value="ECO:0007669"/>
    <property type="project" value="TreeGrafter"/>
</dbReference>
<evidence type="ECO:0000313" key="10">
    <source>
        <dbReference type="Proteomes" id="UP000317422"/>
    </source>
</evidence>
<reference evidence="9 10" key="1">
    <citation type="submission" date="2019-06" db="EMBL/GenBank/DDBJ databases">
        <title>Sequencing the genomes of 1000 actinobacteria strains.</title>
        <authorList>
            <person name="Klenk H.-P."/>
        </authorList>
    </citation>
    <scope>NUCLEOTIDE SEQUENCE [LARGE SCALE GENOMIC DNA]</scope>
    <source>
        <strain evidence="9 10">DSM 45015</strain>
    </source>
</reference>
<comment type="catalytic activity">
    <reaction evidence="1">
        <text>Hydrolysis of terminal non-reducing N-acetyl-D-hexosamine residues in N-acetyl-beta-D-hexosaminides.</text>
        <dbReference type="EC" id="3.2.1.52"/>
    </reaction>
</comment>
<dbReference type="OrthoDB" id="9805821at2"/>